<comment type="caution">
    <text evidence="9">The sequence shown here is derived from an EMBL/GenBank/DDBJ whole genome shotgun (WGS) entry which is preliminary data.</text>
</comment>
<dbReference type="RefSeq" id="WP_187561452.1">
    <property type="nucleotide sequence ID" value="NZ_JACGWS010000003.1"/>
</dbReference>
<gene>
    <name evidence="9" type="ORF">H2O64_06995</name>
</gene>
<dbReference type="EC" id="5.6.2.2" evidence="3"/>
<dbReference type="Proteomes" id="UP000619238">
    <property type="component" value="Unassembled WGS sequence"/>
</dbReference>
<evidence type="ECO:0000256" key="5">
    <source>
        <dbReference type="ARBA" id="ARBA00022840"/>
    </source>
</evidence>
<accession>A0ABR7Q763</accession>
<dbReference type="PANTHER" id="PTHR45866">
    <property type="entry name" value="DNA GYRASE/TOPOISOMERASE SUBUNIT B"/>
    <property type="match status" value="1"/>
</dbReference>
<dbReference type="Gene3D" id="3.30.565.10">
    <property type="entry name" value="Histidine kinase-like ATPase, C-terminal domain"/>
    <property type="match status" value="1"/>
</dbReference>
<organism evidence="9 10">
    <name type="scientific">Kordia aestuariivivens</name>
    <dbReference type="NCBI Taxonomy" id="2759037"/>
    <lineage>
        <taxon>Bacteria</taxon>
        <taxon>Pseudomonadati</taxon>
        <taxon>Bacteroidota</taxon>
        <taxon>Flavobacteriia</taxon>
        <taxon>Flavobacteriales</taxon>
        <taxon>Flavobacteriaceae</taxon>
        <taxon>Kordia</taxon>
    </lineage>
</organism>
<evidence type="ECO:0000256" key="8">
    <source>
        <dbReference type="ARBA" id="ARBA00023235"/>
    </source>
</evidence>
<dbReference type="PANTHER" id="PTHR45866:SF1">
    <property type="entry name" value="DNA GYRASE SUBUNIT B, MITOCHONDRIAL"/>
    <property type="match status" value="1"/>
</dbReference>
<dbReference type="InterPro" id="IPR036890">
    <property type="entry name" value="HATPase_C_sf"/>
</dbReference>
<evidence type="ECO:0000256" key="7">
    <source>
        <dbReference type="ARBA" id="ARBA00023125"/>
    </source>
</evidence>
<evidence type="ECO:0000256" key="4">
    <source>
        <dbReference type="ARBA" id="ARBA00022741"/>
    </source>
</evidence>
<evidence type="ECO:0000256" key="2">
    <source>
        <dbReference type="ARBA" id="ARBA00010708"/>
    </source>
</evidence>
<reference evidence="9 10" key="1">
    <citation type="submission" date="2020-07" db="EMBL/GenBank/DDBJ databases">
        <title>Description of Kordia aestuariivivens sp. nov., isolated from a tidal flat.</title>
        <authorList>
            <person name="Park S."/>
            <person name="Yoon J.-H."/>
        </authorList>
    </citation>
    <scope>NUCLEOTIDE SEQUENCE [LARGE SCALE GENOMIC DNA]</scope>
    <source>
        <strain evidence="9 10">YSTF-M3</strain>
    </source>
</reference>
<keyword evidence="5" id="KW-0067">ATP-binding</keyword>
<protein>
    <recommendedName>
        <fullName evidence="3">DNA topoisomerase (ATP-hydrolyzing)</fullName>
        <ecNumber evidence="3">5.6.2.2</ecNumber>
    </recommendedName>
</protein>
<evidence type="ECO:0000256" key="1">
    <source>
        <dbReference type="ARBA" id="ARBA00000185"/>
    </source>
</evidence>
<keyword evidence="4" id="KW-0547">Nucleotide-binding</keyword>
<evidence type="ECO:0000256" key="3">
    <source>
        <dbReference type="ARBA" id="ARBA00012895"/>
    </source>
</evidence>
<name>A0ABR7Q763_9FLAO</name>
<keyword evidence="7" id="KW-0238">DNA-binding</keyword>
<keyword evidence="10" id="KW-1185">Reference proteome</keyword>
<dbReference type="SUPFAM" id="SSF55874">
    <property type="entry name" value="ATPase domain of HSP90 chaperone/DNA topoisomerase II/histidine kinase"/>
    <property type="match status" value="1"/>
</dbReference>
<evidence type="ECO:0000313" key="10">
    <source>
        <dbReference type="Proteomes" id="UP000619238"/>
    </source>
</evidence>
<evidence type="ECO:0000313" key="9">
    <source>
        <dbReference type="EMBL" id="MBC8754412.1"/>
    </source>
</evidence>
<keyword evidence="6" id="KW-0799">Topoisomerase</keyword>
<comment type="similarity">
    <text evidence="2">Belongs to the type II topoisomerase GyrB family.</text>
</comment>
<proteinExistence type="inferred from homology"/>
<sequence length="209" mass="24073">MKEKKIEYTADDIQALEGRAHVRLRPQMYFEKVYAEKSLDRLPLEVACHAFDEVMDKNCSYIKITLFSDYFSLEYDAGMSLKAIHRNDTMTHAEMIMTTIAACRNYKKHLSVGDEFCELGITAINAASEWCKLLTYSNGQKGEFLFKEGKTETRSITKSDENKNYTKLTVKPDATIFPNLTINPETLQQKIDVIREKLHGFNIQLHIKS</sequence>
<keyword evidence="8" id="KW-0413">Isomerase</keyword>
<comment type="catalytic activity">
    <reaction evidence="1">
        <text>ATP-dependent breakage, passage and rejoining of double-stranded DNA.</text>
        <dbReference type="EC" id="5.6.2.2"/>
    </reaction>
</comment>
<evidence type="ECO:0000256" key="6">
    <source>
        <dbReference type="ARBA" id="ARBA00023029"/>
    </source>
</evidence>
<dbReference type="EMBL" id="JACGWS010000003">
    <property type="protein sequence ID" value="MBC8754412.1"/>
    <property type="molecule type" value="Genomic_DNA"/>
</dbReference>